<feature type="region of interest" description="Disordered" evidence="1">
    <location>
        <begin position="1"/>
        <end position="113"/>
    </location>
</feature>
<proteinExistence type="predicted"/>
<sequence>MGVLARLFRRPKSVEEPSAMEATAAAEASGDAAQGAAGAETVTEDSRETTEAGAAAHSRTAKDPEPEPVPEDEIVEVAVDGTADGAVDSLGIPRQQSPEETADSEAADGGART</sequence>
<keyword evidence="3" id="KW-1185">Reference proteome</keyword>
<feature type="compositionally biased region" description="Low complexity" evidence="1">
    <location>
        <begin position="16"/>
        <end position="41"/>
    </location>
</feature>
<organism evidence="2 3">
    <name type="scientific">Streptomyces humidus</name>
    <dbReference type="NCBI Taxonomy" id="52259"/>
    <lineage>
        <taxon>Bacteria</taxon>
        <taxon>Bacillati</taxon>
        <taxon>Actinomycetota</taxon>
        <taxon>Actinomycetes</taxon>
        <taxon>Kitasatosporales</taxon>
        <taxon>Streptomycetaceae</taxon>
        <taxon>Streptomyces</taxon>
    </lineage>
</organism>
<evidence type="ECO:0000256" key="1">
    <source>
        <dbReference type="SAM" id="MobiDB-lite"/>
    </source>
</evidence>
<gene>
    <name evidence="2" type="ORF">GCM10010269_35710</name>
</gene>
<name>A0A918L461_9ACTN</name>
<reference evidence="2" key="2">
    <citation type="submission" date="2020-09" db="EMBL/GenBank/DDBJ databases">
        <authorList>
            <person name="Sun Q."/>
            <person name="Ohkuma M."/>
        </authorList>
    </citation>
    <scope>NUCLEOTIDE SEQUENCE</scope>
    <source>
        <strain evidence="2">JCM 4386</strain>
    </source>
</reference>
<feature type="compositionally biased region" description="Acidic residues" evidence="1">
    <location>
        <begin position="66"/>
        <end position="75"/>
    </location>
</feature>
<comment type="caution">
    <text evidence="2">The sequence shown here is derived from an EMBL/GenBank/DDBJ whole genome shotgun (WGS) entry which is preliminary data.</text>
</comment>
<evidence type="ECO:0000313" key="2">
    <source>
        <dbReference type="EMBL" id="GGR93516.1"/>
    </source>
</evidence>
<protein>
    <submittedName>
        <fullName evidence="2">Uncharacterized protein</fullName>
    </submittedName>
</protein>
<dbReference type="AlphaFoldDB" id="A0A918L461"/>
<dbReference type="EMBL" id="BMTL01000013">
    <property type="protein sequence ID" value="GGR93516.1"/>
    <property type="molecule type" value="Genomic_DNA"/>
</dbReference>
<dbReference type="Proteomes" id="UP000606194">
    <property type="component" value="Unassembled WGS sequence"/>
</dbReference>
<reference evidence="2" key="1">
    <citation type="journal article" date="2014" name="Int. J. Syst. Evol. Microbiol.">
        <title>Complete genome sequence of Corynebacterium casei LMG S-19264T (=DSM 44701T), isolated from a smear-ripened cheese.</title>
        <authorList>
            <consortium name="US DOE Joint Genome Institute (JGI-PGF)"/>
            <person name="Walter F."/>
            <person name="Albersmeier A."/>
            <person name="Kalinowski J."/>
            <person name="Ruckert C."/>
        </authorList>
    </citation>
    <scope>NUCLEOTIDE SEQUENCE</scope>
    <source>
        <strain evidence="2">JCM 4386</strain>
    </source>
</reference>
<evidence type="ECO:0000313" key="3">
    <source>
        <dbReference type="Proteomes" id="UP000606194"/>
    </source>
</evidence>
<accession>A0A918L461</accession>